<dbReference type="PROSITE" id="PS50110">
    <property type="entry name" value="RESPONSE_REGULATORY"/>
    <property type="match status" value="1"/>
</dbReference>
<dbReference type="SMART" id="SM00421">
    <property type="entry name" value="HTH_LUXR"/>
    <property type="match status" value="1"/>
</dbReference>
<dbReference type="PROSITE" id="PS50043">
    <property type="entry name" value="HTH_LUXR_2"/>
    <property type="match status" value="1"/>
</dbReference>
<dbReference type="InterPro" id="IPR001789">
    <property type="entry name" value="Sig_transdc_resp-reg_receiver"/>
</dbReference>
<evidence type="ECO:0000313" key="8">
    <source>
        <dbReference type="EMBL" id="QHT59806.1"/>
    </source>
</evidence>
<reference evidence="8 9" key="1">
    <citation type="submission" date="2020-01" db="EMBL/GenBank/DDBJ databases">
        <title>Paenibacillus sp. nov., isolated from tomato rhizosphere.</title>
        <authorList>
            <person name="Weon H.-Y."/>
            <person name="Lee S.A."/>
        </authorList>
    </citation>
    <scope>NUCLEOTIDE SEQUENCE [LARGE SCALE GENOMIC DNA]</scope>
    <source>
        <strain evidence="8 9">12200R-189</strain>
    </source>
</reference>
<keyword evidence="1 5" id="KW-0597">Phosphoprotein</keyword>
<evidence type="ECO:0000259" key="6">
    <source>
        <dbReference type="PROSITE" id="PS50043"/>
    </source>
</evidence>
<dbReference type="SMART" id="SM00448">
    <property type="entry name" value="REC"/>
    <property type="match status" value="1"/>
</dbReference>
<organism evidence="8 9">
    <name type="scientific">Paenibacillus lycopersici</name>
    <dbReference type="NCBI Taxonomy" id="2704462"/>
    <lineage>
        <taxon>Bacteria</taxon>
        <taxon>Bacillati</taxon>
        <taxon>Bacillota</taxon>
        <taxon>Bacilli</taxon>
        <taxon>Bacillales</taxon>
        <taxon>Paenibacillaceae</taxon>
        <taxon>Paenibacillus</taxon>
    </lineage>
</organism>
<feature type="domain" description="HTH luxR-type" evidence="6">
    <location>
        <begin position="150"/>
        <end position="215"/>
    </location>
</feature>
<dbReference type="PANTHER" id="PTHR43214:SF42">
    <property type="entry name" value="TRANSCRIPTIONAL REGULATORY PROTEIN DESR"/>
    <property type="match status" value="1"/>
</dbReference>
<keyword evidence="9" id="KW-1185">Reference proteome</keyword>
<evidence type="ECO:0000256" key="3">
    <source>
        <dbReference type="ARBA" id="ARBA00023125"/>
    </source>
</evidence>
<dbReference type="PANTHER" id="PTHR43214">
    <property type="entry name" value="TWO-COMPONENT RESPONSE REGULATOR"/>
    <property type="match status" value="1"/>
</dbReference>
<keyword evidence="2" id="KW-0805">Transcription regulation</keyword>
<evidence type="ECO:0000313" key="9">
    <source>
        <dbReference type="Proteomes" id="UP000476064"/>
    </source>
</evidence>
<evidence type="ECO:0000256" key="2">
    <source>
        <dbReference type="ARBA" id="ARBA00023015"/>
    </source>
</evidence>
<evidence type="ECO:0000256" key="5">
    <source>
        <dbReference type="PROSITE-ProRule" id="PRU00169"/>
    </source>
</evidence>
<dbReference type="CDD" id="cd17535">
    <property type="entry name" value="REC_NarL-like"/>
    <property type="match status" value="1"/>
</dbReference>
<feature type="modified residue" description="4-aspartylphosphate" evidence="5">
    <location>
        <position position="54"/>
    </location>
</feature>
<dbReference type="PRINTS" id="PR00038">
    <property type="entry name" value="HTHLUXR"/>
</dbReference>
<dbReference type="GO" id="GO:0003677">
    <property type="term" value="F:DNA binding"/>
    <property type="evidence" value="ECO:0007669"/>
    <property type="project" value="UniProtKB-KW"/>
</dbReference>
<dbReference type="SUPFAM" id="SSF52172">
    <property type="entry name" value="CheY-like"/>
    <property type="match status" value="1"/>
</dbReference>
<protein>
    <submittedName>
        <fullName evidence="8">Response regulator transcription factor</fullName>
    </submittedName>
</protein>
<dbReference type="InterPro" id="IPR058245">
    <property type="entry name" value="NreC/VraR/RcsB-like_REC"/>
</dbReference>
<dbReference type="Proteomes" id="UP000476064">
    <property type="component" value="Chromosome"/>
</dbReference>
<dbReference type="PROSITE" id="PS00622">
    <property type="entry name" value="HTH_LUXR_1"/>
    <property type="match status" value="1"/>
</dbReference>
<dbReference type="InterPro" id="IPR000792">
    <property type="entry name" value="Tscrpt_reg_LuxR_C"/>
</dbReference>
<dbReference type="EMBL" id="CP048209">
    <property type="protein sequence ID" value="QHT59806.1"/>
    <property type="molecule type" value="Genomic_DNA"/>
</dbReference>
<sequence length="217" mass="23846">MIRIGIAEDQTLIRESLAIVLGLEIDIEVSWTAATGAEAVSRMASEPADVVLMDLRMPGLDGASAMRRIRSQTPEARFIVLTTFRHDEWLMEAIDAGAAACLLKEVPPELLIEAVRGVVRGDWDPERWTPDWRKYAPELQFRMRLSSPSIAGGPDALSSRELSILGKLCAGATNKEISADLHLTEGTVKNYVSALYAKLGVRHRAEAVKIARERALV</sequence>
<dbReference type="SUPFAM" id="SSF46894">
    <property type="entry name" value="C-terminal effector domain of the bipartite response regulators"/>
    <property type="match status" value="1"/>
</dbReference>
<dbReference type="GO" id="GO:0006355">
    <property type="term" value="P:regulation of DNA-templated transcription"/>
    <property type="evidence" value="ECO:0007669"/>
    <property type="project" value="InterPro"/>
</dbReference>
<evidence type="ECO:0000259" key="7">
    <source>
        <dbReference type="PROSITE" id="PS50110"/>
    </source>
</evidence>
<dbReference type="Pfam" id="PF00072">
    <property type="entry name" value="Response_reg"/>
    <property type="match status" value="1"/>
</dbReference>
<dbReference type="KEGG" id="plyc:GXP70_07455"/>
<dbReference type="InterPro" id="IPR011006">
    <property type="entry name" value="CheY-like_superfamily"/>
</dbReference>
<evidence type="ECO:0000256" key="4">
    <source>
        <dbReference type="ARBA" id="ARBA00023163"/>
    </source>
</evidence>
<dbReference type="GO" id="GO:0000160">
    <property type="term" value="P:phosphorelay signal transduction system"/>
    <property type="evidence" value="ECO:0007669"/>
    <property type="project" value="InterPro"/>
</dbReference>
<accession>A0A6C0FRM5</accession>
<proteinExistence type="predicted"/>
<dbReference type="Gene3D" id="3.40.50.2300">
    <property type="match status" value="1"/>
</dbReference>
<feature type="domain" description="Response regulatory" evidence="7">
    <location>
        <begin position="3"/>
        <end position="119"/>
    </location>
</feature>
<dbReference type="InterPro" id="IPR039420">
    <property type="entry name" value="WalR-like"/>
</dbReference>
<keyword evidence="3" id="KW-0238">DNA-binding</keyword>
<gene>
    <name evidence="8" type="ORF">GXP70_07455</name>
</gene>
<dbReference type="InterPro" id="IPR016032">
    <property type="entry name" value="Sig_transdc_resp-reg_C-effctor"/>
</dbReference>
<dbReference type="AlphaFoldDB" id="A0A6C0FRM5"/>
<keyword evidence="4" id="KW-0804">Transcription</keyword>
<dbReference type="CDD" id="cd06170">
    <property type="entry name" value="LuxR_C_like"/>
    <property type="match status" value="1"/>
</dbReference>
<dbReference type="RefSeq" id="WP_162355872.1">
    <property type="nucleotide sequence ID" value="NZ_CP048209.1"/>
</dbReference>
<evidence type="ECO:0000256" key="1">
    <source>
        <dbReference type="ARBA" id="ARBA00022553"/>
    </source>
</evidence>
<dbReference type="Pfam" id="PF00196">
    <property type="entry name" value="GerE"/>
    <property type="match status" value="1"/>
</dbReference>
<name>A0A6C0FRM5_9BACL</name>